<dbReference type="SUPFAM" id="SSF102114">
    <property type="entry name" value="Radical SAM enzymes"/>
    <property type="match status" value="1"/>
</dbReference>
<dbReference type="PANTHER" id="PTHR43409:SF7">
    <property type="entry name" value="BLL1977 PROTEIN"/>
    <property type="match status" value="1"/>
</dbReference>
<evidence type="ECO:0000256" key="5">
    <source>
        <dbReference type="ARBA" id="ARBA00022723"/>
    </source>
</evidence>
<keyword evidence="5" id="KW-0479">Metal-binding</keyword>
<dbReference type="Proteomes" id="UP000242219">
    <property type="component" value="Unassembled WGS sequence"/>
</dbReference>
<sequence>MSVILLEHPRPANPKRLEEVVNAPLSACLFTGYITSLLRKNEIEVEIVDAHLYDWSFEQTTSYLARKAFRLLCVHTIYLWEKTQNVFDLLSNLRSAGVTAHINLYGYYPTFAYKNILGRFSCIDSVTVGEPEMTILDLARRLLSEGDISSEKHVQGLALRESKSNVVFHPRPPIHDLDQLPFPDRQDVSLFQEKGIMTYIQGNRGCYGQCTFCYLNPFYGEISQWRGRSAKNIFDEIFKLYTNHAITNFYFSDANFFGPGKTGKERAITLAELILSGNLDISFGFECRANDIEEHSISRLVMAGLTNVFLGLESGDPASLKRMRKHLTVDENKKAIQLLREYGIEPTYGFIMFDPYSTLEGVRNNYEFLKEMGIMTTPAVTAHLLHHRQTLFQGTPDYQMMIPEPTCTGQDFVCSNYDAPYTIKDRRVAAFSEIIAHICGAALSLLPRTFDCATHASAAFTMDTKTGLVMLNHGLIAIFEKTLQYFENNKHSHSQEVIQEMSQRLTHEIRTLVEPYSLLHAGNALL</sequence>
<dbReference type="InterPro" id="IPR058240">
    <property type="entry name" value="rSAM_sf"/>
</dbReference>
<dbReference type="PANTHER" id="PTHR43409">
    <property type="entry name" value="ANAEROBIC MAGNESIUM-PROTOPORPHYRIN IX MONOMETHYL ESTER CYCLASE-RELATED"/>
    <property type="match status" value="1"/>
</dbReference>
<protein>
    <recommendedName>
        <fullName evidence="8">Radical SAM core domain-containing protein</fullName>
    </recommendedName>
</protein>
<keyword evidence="3" id="KW-0808">Transferase</keyword>
<evidence type="ECO:0000256" key="1">
    <source>
        <dbReference type="ARBA" id="ARBA00001966"/>
    </source>
</evidence>
<dbReference type="Gene3D" id="3.80.30.20">
    <property type="entry name" value="tm_1862 like domain"/>
    <property type="match status" value="1"/>
</dbReference>
<dbReference type="GO" id="GO:0051539">
    <property type="term" value="F:4 iron, 4 sulfur cluster binding"/>
    <property type="evidence" value="ECO:0007669"/>
    <property type="project" value="UniProtKB-KW"/>
</dbReference>
<evidence type="ECO:0000256" key="2">
    <source>
        <dbReference type="ARBA" id="ARBA00022603"/>
    </source>
</evidence>
<dbReference type="AlphaFoldDB" id="A0A1V6M1F7"/>
<dbReference type="InterPro" id="IPR007197">
    <property type="entry name" value="rSAM"/>
</dbReference>
<dbReference type="SMART" id="SM00729">
    <property type="entry name" value="Elp3"/>
    <property type="match status" value="1"/>
</dbReference>
<gene>
    <name evidence="9" type="ORF">BIY37_04285</name>
</gene>
<reference evidence="9 10" key="1">
    <citation type="journal article" date="2016" name="Genome Announc.">
        <title>Draft Genome Sequence of the Anaerobic Ammonium-Oxidizing Bacterium 'Candidatus Brocadia sp. 40'.</title>
        <authorList>
            <person name="Ali M."/>
            <person name="Haroon M.F."/>
            <person name="Narita Y."/>
            <person name="Zhang L."/>
            <person name="Rangel Shaw D."/>
            <person name="Okabe S."/>
            <person name="Saikaly P.E."/>
        </authorList>
    </citation>
    <scope>NUCLEOTIDE SEQUENCE [LARGE SCALE GENOMIC DNA]</scope>
    <source>
        <strain evidence="9 10">40</strain>
    </source>
</reference>
<dbReference type="SFLD" id="SFLDG01123">
    <property type="entry name" value="methyltransferase_(Class_B)"/>
    <property type="match status" value="1"/>
</dbReference>
<feature type="domain" description="Radical SAM core" evidence="8">
    <location>
        <begin position="192"/>
        <end position="411"/>
    </location>
</feature>
<dbReference type="SFLD" id="SFLDS00029">
    <property type="entry name" value="Radical_SAM"/>
    <property type="match status" value="1"/>
</dbReference>
<name>A0A1V6M1F7_9BACT</name>
<evidence type="ECO:0000256" key="7">
    <source>
        <dbReference type="ARBA" id="ARBA00023014"/>
    </source>
</evidence>
<dbReference type="GO" id="GO:0046872">
    <property type="term" value="F:metal ion binding"/>
    <property type="evidence" value="ECO:0007669"/>
    <property type="project" value="UniProtKB-KW"/>
</dbReference>
<keyword evidence="4" id="KW-0949">S-adenosyl-L-methionine</keyword>
<evidence type="ECO:0000313" key="10">
    <source>
        <dbReference type="Proteomes" id="UP000242219"/>
    </source>
</evidence>
<evidence type="ECO:0000256" key="3">
    <source>
        <dbReference type="ARBA" id="ARBA00022679"/>
    </source>
</evidence>
<dbReference type="GO" id="GO:0005829">
    <property type="term" value="C:cytosol"/>
    <property type="evidence" value="ECO:0007669"/>
    <property type="project" value="TreeGrafter"/>
</dbReference>
<dbReference type="SFLD" id="SFLDG01082">
    <property type="entry name" value="B12-binding_domain_containing"/>
    <property type="match status" value="1"/>
</dbReference>
<accession>A0A1V6M1F7</accession>
<proteinExistence type="predicted"/>
<organism evidence="9 10">
    <name type="scientific">Candidatus Brocadia sapporoensis</name>
    <dbReference type="NCBI Taxonomy" id="392547"/>
    <lineage>
        <taxon>Bacteria</taxon>
        <taxon>Pseudomonadati</taxon>
        <taxon>Planctomycetota</taxon>
        <taxon>Candidatus Brocadiia</taxon>
        <taxon>Candidatus Brocadiales</taxon>
        <taxon>Candidatus Brocadiaceae</taxon>
        <taxon>Candidatus Brocadia</taxon>
    </lineage>
</organism>
<evidence type="ECO:0000256" key="6">
    <source>
        <dbReference type="ARBA" id="ARBA00023004"/>
    </source>
</evidence>
<dbReference type="InterPro" id="IPR023404">
    <property type="entry name" value="rSAM_horseshoe"/>
</dbReference>
<dbReference type="GO" id="GO:0003824">
    <property type="term" value="F:catalytic activity"/>
    <property type="evidence" value="ECO:0007669"/>
    <property type="project" value="InterPro"/>
</dbReference>
<dbReference type="Gene3D" id="3.40.50.280">
    <property type="entry name" value="Cobalamin-binding domain"/>
    <property type="match status" value="1"/>
</dbReference>
<keyword evidence="6" id="KW-0408">Iron</keyword>
<comment type="caution">
    <text evidence="9">The sequence shown here is derived from an EMBL/GenBank/DDBJ whole genome shotgun (WGS) entry which is preliminary data.</text>
</comment>
<evidence type="ECO:0000313" key="9">
    <source>
        <dbReference type="EMBL" id="OQD46238.1"/>
    </source>
</evidence>
<dbReference type="PROSITE" id="PS51918">
    <property type="entry name" value="RADICAL_SAM"/>
    <property type="match status" value="1"/>
</dbReference>
<keyword evidence="2" id="KW-0489">Methyltransferase</keyword>
<dbReference type="Pfam" id="PF04055">
    <property type="entry name" value="Radical_SAM"/>
    <property type="match status" value="1"/>
</dbReference>
<dbReference type="RefSeq" id="WP_070066592.1">
    <property type="nucleotide sequence ID" value="NZ_MJUW02000045.1"/>
</dbReference>
<dbReference type="EMBL" id="MJUW02000045">
    <property type="protein sequence ID" value="OQD46238.1"/>
    <property type="molecule type" value="Genomic_DNA"/>
</dbReference>
<keyword evidence="7" id="KW-0411">Iron-sulfur</keyword>
<evidence type="ECO:0000256" key="4">
    <source>
        <dbReference type="ARBA" id="ARBA00022691"/>
    </source>
</evidence>
<comment type="cofactor">
    <cofactor evidence="1">
        <name>[4Fe-4S] cluster</name>
        <dbReference type="ChEBI" id="CHEBI:49883"/>
    </cofactor>
</comment>
<dbReference type="InterPro" id="IPR006638">
    <property type="entry name" value="Elp3/MiaA/NifB-like_rSAM"/>
</dbReference>
<dbReference type="InterPro" id="IPR051198">
    <property type="entry name" value="BchE-like"/>
</dbReference>
<keyword evidence="10" id="KW-1185">Reference proteome</keyword>
<dbReference type="InterPro" id="IPR034466">
    <property type="entry name" value="Methyltransferase_Class_B"/>
</dbReference>
<evidence type="ECO:0000259" key="8">
    <source>
        <dbReference type="PROSITE" id="PS51918"/>
    </source>
</evidence>